<dbReference type="Pfam" id="PF01494">
    <property type="entry name" value="FAD_binding_3"/>
    <property type="match status" value="1"/>
</dbReference>
<evidence type="ECO:0000313" key="7">
    <source>
        <dbReference type="EMBL" id="KAB8077902.1"/>
    </source>
</evidence>
<keyword evidence="5" id="KW-0503">Monooxygenase</keyword>
<evidence type="ECO:0000256" key="4">
    <source>
        <dbReference type="ARBA" id="ARBA00023002"/>
    </source>
</evidence>
<reference evidence="7 8" key="1">
    <citation type="submission" date="2019-04" db="EMBL/GenBank/DDBJ databases">
        <title>Friends and foes A comparative genomics study of 23 Aspergillus species from section Flavi.</title>
        <authorList>
            <consortium name="DOE Joint Genome Institute"/>
            <person name="Kjaerbolling I."/>
            <person name="Vesth T."/>
            <person name="Frisvad J.C."/>
            <person name="Nybo J.L."/>
            <person name="Theobald S."/>
            <person name="Kildgaard S."/>
            <person name="Isbrandt T."/>
            <person name="Kuo A."/>
            <person name="Sato A."/>
            <person name="Lyhne E.K."/>
            <person name="Kogle M.E."/>
            <person name="Wiebenga A."/>
            <person name="Kun R.S."/>
            <person name="Lubbers R.J."/>
            <person name="Makela M.R."/>
            <person name="Barry K."/>
            <person name="Chovatia M."/>
            <person name="Clum A."/>
            <person name="Daum C."/>
            <person name="Haridas S."/>
            <person name="He G."/>
            <person name="LaButti K."/>
            <person name="Lipzen A."/>
            <person name="Mondo S."/>
            <person name="Riley R."/>
            <person name="Salamov A."/>
            <person name="Simmons B.A."/>
            <person name="Magnuson J.K."/>
            <person name="Henrissat B."/>
            <person name="Mortensen U.H."/>
            <person name="Larsen T.O."/>
            <person name="Devries R.P."/>
            <person name="Grigoriev I.V."/>
            <person name="Machida M."/>
            <person name="Baker S.E."/>
            <person name="Andersen M.R."/>
        </authorList>
    </citation>
    <scope>NUCLEOTIDE SEQUENCE [LARGE SCALE GENOMIC DNA]</scope>
    <source>
        <strain evidence="7 8">CBS 151.66</strain>
    </source>
</reference>
<dbReference type="GO" id="GO:0071949">
    <property type="term" value="F:FAD binding"/>
    <property type="evidence" value="ECO:0007669"/>
    <property type="project" value="InterPro"/>
</dbReference>
<evidence type="ECO:0000256" key="5">
    <source>
        <dbReference type="ARBA" id="ARBA00023033"/>
    </source>
</evidence>
<dbReference type="SUPFAM" id="SSF54373">
    <property type="entry name" value="FAD-linked reductases, C-terminal domain"/>
    <property type="match status" value="1"/>
</dbReference>
<dbReference type="Proteomes" id="UP000326565">
    <property type="component" value="Unassembled WGS sequence"/>
</dbReference>
<dbReference type="PANTHER" id="PTHR13789:SF236">
    <property type="entry name" value="MONOOXYGENASE, PUTATIVE (AFU_ORTHOLOGUE AFUA_6G12060)-RELATED"/>
    <property type="match status" value="1"/>
</dbReference>
<dbReference type="InterPro" id="IPR050493">
    <property type="entry name" value="FAD-dep_Monooxygenase_BioMet"/>
</dbReference>
<accession>A0A5N5XEU1</accession>
<dbReference type="GO" id="GO:0004497">
    <property type="term" value="F:monooxygenase activity"/>
    <property type="evidence" value="ECO:0007669"/>
    <property type="project" value="UniProtKB-KW"/>
</dbReference>
<keyword evidence="3" id="KW-0274">FAD</keyword>
<dbReference type="AlphaFoldDB" id="A0A5N5XEU1"/>
<evidence type="ECO:0000256" key="1">
    <source>
        <dbReference type="ARBA" id="ARBA00007992"/>
    </source>
</evidence>
<dbReference type="InterPro" id="IPR002938">
    <property type="entry name" value="FAD-bd"/>
</dbReference>
<evidence type="ECO:0000256" key="2">
    <source>
        <dbReference type="ARBA" id="ARBA00022630"/>
    </source>
</evidence>
<dbReference type="Gene3D" id="3.50.50.60">
    <property type="entry name" value="FAD/NAD(P)-binding domain"/>
    <property type="match status" value="1"/>
</dbReference>
<dbReference type="InterPro" id="IPR036188">
    <property type="entry name" value="FAD/NAD-bd_sf"/>
</dbReference>
<dbReference type="PRINTS" id="PR00420">
    <property type="entry name" value="RNGMNOXGNASE"/>
</dbReference>
<dbReference type="EMBL" id="ML732163">
    <property type="protein sequence ID" value="KAB8077902.1"/>
    <property type="molecule type" value="Genomic_DNA"/>
</dbReference>
<organism evidence="7 8">
    <name type="scientific">Aspergillus leporis</name>
    <dbReference type="NCBI Taxonomy" id="41062"/>
    <lineage>
        <taxon>Eukaryota</taxon>
        <taxon>Fungi</taxon>
        <taxon>Dikarya</taxon>
        <taxon>Ascomycota</taxon>
        <taxon>Pezizomycotina</taxon>
        <taxon>Eurotiomycetes</taxon>
        <taxon>Eurotiomycetidae</taxon>
        <taxon>Eurotiales</taxon>
        <taxon>Aspergillaceae</taxon>
        <taxon>Aspergillus</taxon>
        <taxon>Aspergillus subgen. Circumdati</taxon>
    </lineage>
</organism>
<dbReference type="PANTHER" id="PTHR13789">
    <property type="entry name" value="MONOOXYGENASE"/>
    <property type="match status" value="1"/>
</dbReference>
<name>A0A5N5XEU1_9EURO</name>
<keyword evidence="8" id="KW-1185">Reference proteome</keyword>
<sequence length="453" mass="49731">MEREQDTGISILIVGGGIAGLTFAIEAHRKGHNVQVIERRLRGETAGEMIVITSSALQTPKKWPGFMERARQEAVAPVVTMKKFDGTLIGSFPIGNPDDPSLAIYRSKLHNVLYEYAEQLGIPIEFSATASEFFEADDHGGVVLSDGRRLMADVVVAADGVGSKSWALVIGSKEPPTSSGFVLYRVTFPVAPALENPVIAAELEGFKDRAFLHAGSGAHIVTCKSAKDICWLLTRREDGSNAEEDWAKTTSIDKALKAVEGWEPFVTELIKATPNHTVLDWKLMWRNPQPRWASPGGRVVQIGDAAHPFLPTSASGGTMAMEDAYSLAACLHIAGKKDVSLATKVHNHLRFERVSCAQKIGFKNREVYHNTDWDAVAKNPEIMGKMVGDWLVHHDSERYAYENYGACAEHLLNNTPFKNTNSVPGYTYKPWTVKELLNASESGEPVEDEGDWS</sequence>
<keyword evidence="4" id="KW-0560">Oxidoreductase</keyword>
<evidence type="ECO:0000256" key="3">
    <source>
        <dbReference type="ARBA" id="ARBA00022827"/>
    </source>
</evidence>
<evidence type="ECO:0000259" key="6">
    <source>
        <dbReference type="Pfam" id="PF01494"/>
    </source>
</evidence>
<comment type="similarity">
    <text evidence="1">Belongs to the paxM FAD-dependent monooxygenase family.</text>
</comment>
<protein>
    <recommendedName>
        <fullName evidence="6">FAD-binding domain-containing protein</fullName>
    </recommendedName>
</protein>
<proteinExistence type="inferred from homology"/>
<dbReference type="SUPFAM" id="SSF51905">
    <property type="entry name" value="FAD/NAD(P)-binding domain"/>
    <property type="match status" value="1"/>
</dbReference>
<dbReference type="OrthoDB" id="16820at2759"/>
<evidence type="ECO:0000313" key="8">
    <source>
        <dbReference type="Proteomes" id="UP000326565"/>
    </source>
</evidence>
<keyword evidence="2" id="KW-0285">Flavoprotein</keyword>
<gene>
    <name evidence="7" type="ORF">BDV29DRAFT_197905</name>
</gene>
<feature type="domain" description="FAD-binding" evidence="6">
    <location>
        <begin position="10"/>
        <end position="331"/>
    </location>
</feature>